<dbReference type="OrthoDB" id="1252924at2"/>
<reference evidence="1 2" key="1">
    <citation type="submission" date="2015-10" db="EMBL/GenBank/DDBJ databases">
        <title>Chryseobacterium aquaticum genome.</title>
        <authorList>
            <person name="Newman J.D."/>
            <person name="Ferguson M.B."/>
            <person name="Miller J.R."/>
        </authorList>
    </citation>
    <scope>NUCLEOTIDE SEQUENCE [LARGE SCALE GENOMIC DNA]</scope>
    <source>
        <strain evidence="1 2">KCTC 12483</strain>
    </source>
</reference>
<dbReference type="RefSeq" id="WP_056012737.1">
    <property type="nucleotide sequence ID" value="NZ_LLYZ01000003.1"/>
</dbReference>
<dbReference type="STRING" id="452084.AR438_05160"/>
<sequence length="288" mass="30751">MKKTIYLISFLTITNIYAQVGINTENPRGVLHVDGSKNNPVSGNPSDAQQKDDFIILPSGNVGIGTTLPTRKLEINSGGTIAAPVDGFKLVDGRQAKNKALVSDENGSAHWEYIALKSYKGQIGNGFDLFLNSANYNFNSSNLSTGFYGTTSYIDLAPGNWQINISLLLAYDNNAAATTLTRDDWFWTRVTLTDTEVLTSGSGPYTPTADLDGSKFLSNIFNGPAPLGAAPKYAMINGSLMISNTGSATKRYFMIVGGVSKSAASLPGRIRNIGGLWGENVISAFAVQ</sequence>
<protein>
    <submittedName>
        <fullName evidence="1">Uncharacterized protein</fullName>
    </submittedName>
</protein>
<evidence type="ECO:0000313" key="1">
    <source>
        <dbReference type="EMBL" id="KQK26638.1"/>
    </source>
</evidence>
<proteinExistence type="predicted"/>
<name>A0A0Q3PAI8_9FLAO</name>
<organism evidence="1 2">
    <name type="scientific">Chryseobacterium aquaticum</name>
    <dbReference type="NCBI Taxonomy" id="452084"/>
    <lineage>
        <taxon>Bacteria</taxon>
        <taxon>Pseudomonadati</taxon>
        <taxon>Bacteroidota</taxon>
        <taxon>Flavobacteriia</taxon>
        <taxon>Flavobacteriales</taxon>
        <taxon>Weeksellaceae</taxon>
        <taxon>Chryseobacterium group</taxon>
        <taxon>Chryseobacterium</taxon>
    </lineage>
</organism>
<dbReference type="EMBL" id="LLYZ01000003">
    <property type="protein sequence ID" value="KQK26638.1"/>
    <property type="molecule type" value="Genomic_DNA"/>
</dbReference>
<keyword evidence="2" id="KW-1185">Reference proteome</keyword>
<accession>A0A0Q3PAI8</accession>
<evidence type="ECO:0000313" key="2">
    <source>
        <dbReference type="Proteomes" id="UP000051682"/>
    </source>
</evidence>
<comment type="caution">
    <text evidence="1">The sequence shown here is derived from an EMBL/GenBank/DDBJ whole genome shotgun (WGS) entry which is preliminary data.</text>
</comment>
<dbReference type="Proteomes" id="UP000051682">
    <property type="component" value="Unassembled WGS sequence"/>
</dbReference>
<gene>
    <name evidence="1" type="ORF">AR438_05160</name>
</gene>
<dbReference type="AlphaFoldDB" id="A0A0Q3PAI8"/>